<evidence type="ECO:0000256" key="1">
    <source>
        <dbReference type="ARBA" id="ARBA00001946"/>
    </source>
</evidence>
<evidence type="ECO:0000313" key="8">
    <source>
        <dbReference type="Proteomes" id="UP000693970"/>
    </source>
</evidence>
<dbReference type="GO" id="GO:0004659">
    <property type="term" value="F:prenyltransferase activity"/>
    <property type="evidence" value="ECO:0007669"/>
    <property type="project" value="InterPro"/>
</dbReference>
<accession>A0A9K3KSF1</accession>
<reference evidence="7" key="1">
    <citation type="journal article" date="2021" name="Sci. Rep.">
        <title>Diploid genomic architecture of Nitzschia inconspicua, an elite biomass production diatom.</title>
        <authorList>
            <person name="Oliver A."/>
            <person name="Podell S."/>
            <person name="Pinowska A."/>
            <person name="Traller J.C."/>
            <person name="Smith S.R."/>
            <person name="McClure R."/>
            <person name="Beliaev A."/>
            <person name="Bohutskyi P."/>
            <person name="Hill E.A."/>
            <person name="Rabines A."/>
            <person name="Zheng H."/>
            <person name="Allen L.Z."/>
            <person name="Kuo A."/>
            <person name="Grigoriev I.V."/>
            <person name="Allen A.E."/>
            <person name="Hazlebeck D."/>
            <person name="Allen E.E."/>
        </authorList>
    </citation>
    <scope>NUCLEOTIDE SEQUENCE</scope>
    <source>
        <strain evidence="7">Hildebrandi</strain>
    </source>
</reference>
<dbReference type="PANTHER" id="PTHR12001:SF69">
    <property type="entry name" value="ALL TRANS-POLYPRENYL-DIPHOSPHATE SYNTHASE PDSS1"/>
    <property type="match status" value="1"/>
</dbReference>
<evidence type="ECO:0000256" key="4">
    <source>
        <dbReference type="ARBA" id="ARBA00022723"/>
    </source>
</evidence>
<name>A0A9K3KSF1_9STRA</name>
<comment type="caution">
    <text evidence="7">The sequence shown here is derived from an EMBL/GenBank/DDBJ whole genome shotgun (WGS) entry which is preliminary data.</text>
</comment>
<evidence type="ECO:0000256" key="5">
    <source>
        <dbReference type="ARBA" id="ARBA00022842"/>
    </source>
</evidence>
<dbReference type="EMBL" id="JAGRRH010000020">
    <property type="protein sequence ID" value="KAG7348459.1"/>
    <property type="molecule type" value="Genomic_DNA"/>
</dbReference>
<dbReference type="InterPro" id="IPR033749">
    <property type="entry name" value="Polyprenyl_synt_CS"/>
</dbReference>
<dbReference type="CDD" id="cd00685">
    <property type="entry name" value="Trans_IPPS_HT"/>
    <property type="match status" value="1"/>
</dbReference>
<dbReference type="PROSITE" id="PS00444">
    <property type="entry name" value="POLYPRENYL_SYNTHASE_2"/>
    <property type="match status" value="1"/>
</dbReference>
<dbReference type="GO" id="GO:0006744">
    <property type="term" value="P:ubiquinone biosynthetic process"/>
    <property type="evidence" value="ECO:0007669"/>
    <property type="project" value="TreeGrafter"/>
</dbReference>
<dbReference type="SFLD" id="SFLDS00005">
    <property type="entry name" value="Isoprenoid_Synthase_Type_I"/>
    <property type="match status" value="1"/>
</dbReference>
<organism evidence="7 8">
    <name type="scientific">Nitzschia inconspicua</name>
    <dbReference type="NCBI Taxonomy" id="303405"/>
    <lineage>
        <taxon>Eukaryota</taxon>
        <taxon>Sar</taxon>
        <taxon>Stramenopiles</taxon>
        <taxon>Ochrophyta</taxon>
        <taxon>Bacillariophyta</taxon>
        <taxon>Bacillariophyceae</taxon>
        <taxon>Bacillariophycidae</taxon>
        <taxon>Bacillariales</taxon>
        <taxon>Bacillariaceae</taxon>
        <taxon>Nitzschia</taxon>
    </lineage>
</organism>
<dbReference type="GO" id="GO:0008299">
    <property type="term" value="P:isoprenoid biosynthetic process"/>
    <property type="evidence" value="ECO:0007669"/>
    <property type="project" value="UniProtKB-KW"/>
</dbReference>
<evidence type="ECO:0000313" key="7">
    <source>
        <dbReference type="EMBL" id="KAG7348459.1"/>
    </source>
</evidence>
<sequence length="601" mass="65784">MRVMMILIKVTAVAPNNSSSKLRHRQEIRVSCSRHHHETDTNSNSLCNIPQEVENVLNKRKSKRMVEKKELRRTKPGSNGVRNRRIVFVTGVLLMGSADALVRNALPLNIPRSTLTRMSPTRLAMSAVADGAPKTKFRPNPVVVSAEAEALSHSDTTMKLTPSYELFQLLSEEEGGEVPNTTSGNALRDGAMLKATNKVDTLEGLQLSSFQGCGGSTKIETLPDPFKMVEKELQPFSDSIKELVSSDQPILSMAAKHFFEKRHGKRFRPTIVQLVAKAVAAAPPEKIVDDDGKTISADLLEEHSAVFEKIGGVSGWQWSGASSVEVDGGIITPDNHEGSDAWRRQAQLGQIVEMIHVASLIHDDVLDEADTRRGGEAVHKLYSNKVAVLAGDYLLARASVLLARLENTAVVQIMATALESLVAGEIMQLKAPPESLLEMESYLRKSYYKTASLICYACRSTALLGGHSYGSTVATACEEFGFHLGLAYQIQDDILDFTAAASVLGKPALADMDLGLSTAPILYAAQEYPHLRPLVMRRFKEKGDKQTALEALYKSKTAMNKAKALANFHAQRAIDAILRLPQSEARDALIRLTHAVITRKK</sequence>
<keyword evidence="4" id="KW-0479">Metal-binding</keyword>
<dbReference type="InterPro" id="IPR000092">
    <property type="entry name" value="Polyprenyl_synt"/>
</dbReference>
<dbReference type="AlphaFoldDB" id="A0A9K3KSF1"/>
<dbReference type="PANTHER" id="PTHR12001">
    <property type="entry name" value="GERANYLGERANYL PYROPHOSPHATE SYNTHASE"/>
    <property type="match status" value="1"/>
</dbReference>
<evidence type="ECO:0000256" key="6">
    <source>
        <dbReference type="ARBA" id="ARBA00023229"/>
    </source>
</evidence>
<dbReference type="GO" id="GO:0046872">
    <property type="term" value="F:metal ion binding"/>
    <property type="evidence" value="ECO:0007669"/>
    <property type="project" value="UniProtKB-KW"/>
</dbReference>
<keyword evidence="8" id="KW-1185">Reference proteome</keyword>
<keyword evidence="3" id="KW-0808">Transferase</keyword>
<evidence type="ECO:0000256" key="2">
    <source>
        <dbReference type="ARBA" id="ARBA00006706"/>
    </source>
</evidence>
<gene>
    <name evidence="7" type="ORF">IV203_017164</name>
</gene>
<dbReference type="PROSITE" id="PS00723">
    <property type="entry name" value="POLYPRENYL_SYNTHASE_1"/>
    <property type="match status" value="1"/>
</dbReference>
<keyword evidence="5" id="KW-0460">Magnesium</keyword>
<keyword evidence="6" id="KW-0414">Isoprene biosynthesis</keyword>
<evidence type="ECO:0000256" key="3">
    <source>
        <dbReference type="ARBA" id="ARBA00022679"/>
    </source>
</evidence>
<dbReference type="Proteomes" id="UP000693970">
    <property type="component" value="Unassembled WGS sequence"/>
</dbReference>
<proteinExistence type="inferred from homology"/>
<dbReference type="GO" id="GO:1990234">
    <property type="term" value="C:transferase complex"/>
    <property type="evidence" value="ECO:0007669"/>
    <property type="project" value="TreeGrafter"/>
</dbReference>
<dbReference type="Pfam" id="PF00348">
    <property type="entry name" value="polyprenyl_synt"/>
    <property type="match status" value="1"/>
</dbReference>
<comment type="similarity">
    <text evidence="2">Belongs to the FPP/GGPP synthase family.</text>
</comment>
<comment type="cofactor">
    <cofactor evidence="1">
        <name>Mg(2+)</name>
        <dbReference type="ChEBI" id="CHEBI:18420"/>
    </cofactor>
</comment>
<protein>
    <submittedName>
        <fullName evidence="7">Solanesyl diphosphate synthase</fullName>
    </submittedName>
</protein>
<reference evidence="7" key="2">
    <citation type="submission" date="2021-04" db="EMBL/GenBank/DDBJ databases">
        <authorList>
            <person name="Podell S."/>
        </authorList>
    </citation>
    <scope>NUCLEOTIDE SEQUENCE</scope>
    <source>
        <strain evidence="7">Hildebrandi</strain>
    </source>
</reference>
<dbReference type="OrthoDB" id="9927103at2759"/>